<dbReference type="Gene3D" id="2.60.40.10">
    <property type="entry name" value="Immunoglobulins"/>
    <property type="match status" value="5"/>
</dbReference>
<dbReference type="EMBL" id="CAKZ01000115">
    <property type="protein sequence ID" value="CCJ81751.1"/>
    <property type="molecule type" value="Genomic_DNA"/>
</dbReference>
<dbReference type="PRINTS" id="PR01369">
    <property type="entry name" value="INTIMIN"/>
</dbReference>
<sequence>MAHSSDPPAAISTGPGGAQASEGSLAQALSTAEGVGAVSLADWLNQWGRARVSLNVDNHGSWEGSAIDLLTPLWQSPQAMFFAQAGFRAPEGRNTGNIGFGVRRFLDNSWMVGGNIFFDDDFTGNNRRIGFGLEAWHDDIKLSANSYFGTTTWHASADADNYQEKPADGFDLRAQGYLPAYPQLGGKIVYEHYQGDEVALFDKDDRQRNPSAVTLGLSYTPVPLLSLGADYRRGENARDETSFSLALHYQPGMPWAALLDPDNVAAQRTLAGSRTDLVEHNNEIVLQYRERRDDSAVGSFAMQSLTDNSPADGVTSNRIAIRALTPDGAPAANVAVQWRVSGHGVLSIASSVTDARGVAEASLTDNTPEPVTVEATAGSITHAIVSHFGQGQASLALSMEQNNRPADGTSQNLARMKLTGSDGKPRAYADVTWSVTGDATLHDVARVTDASGSATATLTSLTPGTVTLRVSADGQQATTTATFVAPQPAALSLSMLKDNVAADNQSSAQAQARVTDAQGKPLTGVTVQWRIKDSRTAQLTTPAIVATDSDGIARVSLKDGVAEAVTLNASAQGITGSVIATFTTVPVGEVTVTVPANNAPADGGSVNEAQALVTDMHGAPMAGVSVTWSLSGDTAHAASPVSVTTDAQGKARLTFTDTTPETLTVTAASQQKSGSAQARFTAIVAKNVVLSVLNDEAPADNVSLNRVKAKVTDGSGKPINGASVAWSISGSGTAHLTTPAWTTTDANGETMAELKDSVAQSVGVIASADGIATRTTVNFSAP</sequence>
<feature type="domain" description="Big-1" evidence="3">
    <location>
        <begin position="490"/>
        <end position="583"/>
    </location>
</feature>
<name>A0ABM9Q8C8_9ENTR</name>
<evidence type="ECO:0000256" key="1">
    <source>
        <dbReference type="ARBA" id="ARBA00010116"/>
    </source>
</evidence>
<dbReference type="SMART" id="SM00634">
    <property type="entry name" value="BID_1"/>
    <property type="match status" value="5"/>
</dbReference>
<dbReference type="SUPFAM" id="SSF49373">
    <property type="entry name" value="Invasin/intimin cell-adhesion fragments"/>
    <property type="match status" value="5"/>
</dbReference>
<dbReference type="Proteomes" id="UP000009342">
    <property type="component" value="Unassembled WGS sequence"/>
</dbReference>
<dbReference type="PANTHER" id="PTHR39576:SF2">
    <property type="entry name" value="ATTACHING AND EFFACING PROTEIN HOMOLOG-RELATED"/>
    <property type="match status" value="1"/>
</dbReference>
<dbReference type="InterPro" id="IPR003535">
    <property type="entry name" value="Intimin/invasin_bac"/>
</dbReference>
<dbReference type="PROSITE" id="PS51127">
    <property type="entry name" value="BIG1"/>
    <property type="match status" value="4"/>
</dbReference>
<evidence type="ECO:0000313" key="4">
    <source>
        <dbReference type="EMBL" id="CCJ81751.1"/>
    </source>
</evidence>
<feature type="domain" description="Big-1" evidence="3">
    <location>
        <begin position="687"/>
        <end position="780"/>
    </location>
</feature>
<feature type="domain" description="Big-1" evidence="3">
    <location>
        <begin position="589"/>
        <end position="681"/>
    </location>
</feature>
<gene>
    <name evidence="4" type="ORF">BN134_2509</name>
</gene>
<dbReference type="PANTHER" id="PTHR39576">
    <property type="entry name" value="ATTACHING AND EFFACING PROTEIN HOMOLOG-RELATED-RELATED"/>
    <property type="match status" value="1"/>
</dbReference>
<dbReference type="Gene3D" id="2.40.160.160">
    <property type="entry name" value="Inverse autotransporter, beta-domain"/>
    <property type="match status" value="1"/>
</dbReference>
<accession>A0ABM9Q8C8</accession>
<dbReference type="InterPro" id="IPR013783">
    <property type="entry name" value="Ig-like_fold"/>
</dbReference>
<feature type="domain" description="Big-1" evidence="3">
    <location>
        <begin position="394"/>
        <end position="484"/>
    </location>
</feature>
<protein>
    <submittedName>
        <fullName evidence="4">Invasin</fullName>
    </submittedName>
</protein>
<feature type="region of interest" description="Disordered" evidence="2">
    <location>
        <begin position="1"/>
        <end position="24"/>
    </location>
</feature>
<dbReference type="InterPro" id="IPR008964">
    <property type="entry name" value="Invasin/intimin_cell_adhesion"/>
</dbReference>
<evidence type="ECO:0000256" key="2">
    <source>
        <dbReference type="SAM" id="MobiDB-lite"/>
    </source>
</evidence>
<dbReference type="InterPro" id="IPR024519">
    <property type="entry name" value="IAT_beta"/>
</dbReference>
<keyword evidence="5" id="KW-1185">Reference proteome</keyword>
<reference evidence="5" key="1">
    <citation type="journal article" date="2012" name="PLoS ONE">
        <title>Comparative analysis of genome sequences covering the seven cronobacter species.</title>
        <authorList>
            <person name="Joseph S."/>
            <person name="Desai P."/>
            <person name="Ji Y."/>
            <person name="Cummings C.A."/>
            <person name="Shih R."/>
            <person name="Degoricija L."/>
            <person name="Rico A."/>
            <person name="Brzoska P."/>
            <person name="Hamby S.E."/>
            <person name="Masood N."/>
            <person name="Hariri S."/>
            <person name="Sonbol H."/>
            <person name="Chuzhanova N."/>
            <person name="McClelland M."/>
            <person name="Furtado M.R."/>
            <person name="Forsythe S.J."/>
        </authorList>
    </citation>
    <scope>NUCLEOTIDE SEQUENCE [LARGE SCALE GENOMIC DNA]</scope>
    <source>
        <strain evidence="5">1210</strain>
    </source>
</reference>
<dbReference type="InterPro" id="IPR051715">
    <property type="entry name" value="Intimin-Invasin_domain"/>
</dbReference>
<comment type="caution">
    <text evidence="4">The sequence shown here is derived from an EMBL/GenBank/DDBJ whole genome shotgun (WGS) entry which is preliminary data.</text>
</comment>
<evidence type="ECO:0000259" key="3">
    <source>
        <dbReference type="PROSITE" id="PS51127"/>
    </source>
</evidence>
<proteinExistence type="inferred from homology"/>
<dbReference type="Pfam" id="PF11924">
    <property type="entry name" value="IAT_beta"/>
    <property type="match status" value="1"/>
</dbReference>
<dbReference type="InterPro" id="IPR038177">
    <property type="entry name" value="IAT_beta_sf"/>
</dbReference>
<dbReference type="InterPro" id="IPR003344">
    <property type="entry name" value="Big_1_dom"/>
</dbReference>
<organism evidence="4 5">
    <name type="scientific">Cronobacter dublinensis 1210</name>
    <dbReference type="NCBI Taxonomy" id="1208656"/>
    <lineage>
        <taxon>Bacteria</taxon>
        <taxon>Pseudomonadati</taxon>
        <taxon>Pseudomonadota</taxon>
        <taxon>Gammaproteobacteria</taxon>
        <taxon>Enterobacterales</taxon>
        <taxon>Enterobacteriaceae</taxon>
        <taxon>Cronobacter</taxon>
    </lineage>
</organism>
<comment type="similarity">
    <text evidence="1">Belongs to the intimin/invasin family.</text>
</comment>
<dbReference type="Pfam" id="PF02369">
    <property type="entry name" value="Big_1"/>
    <property type="match status" value="5"/>
</dbReference>
<evidence type="ECO:0000313" key="5">
    <source>
        <dbReference type="Proteomes" id="UP000009342"/>
    </source>
</evidence>